<keyword evidence="1" id="KW-0812">Transmembrane</keyword>
<comment type="caution">
    <text evidence="2">The sequence shown here is derived from an EMBL/GenBank/DDBJ whole genome shotgun (WGS) entry which is preliminary data.</text>
</comment>
<gene>
    <name evidence="2" type="ORF">NCTC10254_01183</name>
</gene>
<keyword evidence="1" id="KW-0472">Membrane</keyword>
<proteinExistence type="predicted"/>
<dbReference type="EMBL" id="UARK01000005">
    <property type="protein sequence ID" value="SPW28157.1"/>
    <property type="molecule type" value="Genomic_DNA"/>
</dbReference>
<protein>
    <submittedName>
        <fullName evidence="2">Uncharacterized protein</fullName>
    </submittedName>
</protein>
<sequence length="72" mass="8451">MHSFLRRSNYSICVLDHVIKVILSPLISTRSLILLQLGMSLVTRTGIWTSFNFLYFTRNFIRGTILRMRCQT</sequence>
<feature type="transmembrane region" description="Helical" evidence="1">
    <location>
        <begin position="33"/>
        <end position="57"/>
    </location>
</feature>
<reference evidence="2 3" key="1">
    <citation type="submission" date="2018-06" db="EMBL/GenBank/DDBJ databases">
        <authorList>
            <consortium name="Pathogen Informatics"/>
            <person name="Doyle S."/>
        </authorList>
    </citation>
    <scope>NUCLEOTIDE SEQUENCE [LARGE SCALE GENOMIC DNA]</scope>
    <source>
        <strain evidence="2 3">NCTC10254</strain>
    </source>
</reference>
<name>A0A8B4H6Z3_9CORY</name>
<evidence type="ECO:0000256" key="1">
    <source>
        <dbReference type="SAM" id="Phobius"/>
    </source>
</evidence>
<accession>A0A8B4H6Z3</accession>
<evidence type="ECO:0000313" key="2">
    <source>
        <dbReference type="EMBL" id="SPW28157.1"/>
    </source>
</evidence>
<evidence type="ECO:0000313" key="3">
    <source>
        <dbReference type="Proteomes" id="UP000249886"/>
    </source>
</evidence>
<organism evidence="2 3">
    <name type="scientific">Corynebacterium matruchotii</name>
    <dbReference type="NCBI Taxonomy" id="43768"/>
    <lineage>
        <taxon>Bacteria</taxon>
        <taxon>Bacillati</taxon>
        <taxon>Actinomycetota</taxon>
        <taxon>Actinomycetes</taxon>
        <taxon>Mycobacteriales</taxon>
        <taxon>Corynebacteriaceae</taxon>
        <taxon>Corynebacterium</taxon>
    </lineage>
</organism>
<dbReference type="Proteomes" id="UP000249886">
    <property type="component" value="Unassembled WGS sequence"/>
</dbReference>
<keyword evidence="1" id="KW-1133">Transmembrane helix</keyword>
<dbReference type="AlphaFoldDB" id="A0A8B4H6Z3"/>